<evidence type="ECO:0000313" key="20">
    <source>
        <dbReference type="Proteomes" id="UP000008142"/>
    </source>
</evidence>
<keyword evidence="8" id="KW-0067">ATP-binding</keyword>
<evidence type="ECO:0000313" key="19">
    <source>
        <dbReference type="EMBL" id="EGC47982.1"/>
    </source>
</evidence>
<dbReference type="InterPro" id="IPR020845">
    <property type="entry name" value="AMP-binding_CS"/>
</dbReference>
<evidence type="ECO:0000259" key="18">
    <source>
        <dbReference type="Pfam" id="PF16177"/>
    </source>
</evidence>
<gene>
    <name evidence="19" type="ORF">HCEG_07197</name>
</gene>
<dbReference type="Pfam" id="PF00675">
    <property type="entry name" value="Peptidase_M16"/>
    <property type="match status" value="1"/>
</dbReference>
<dbReference type="InterPro" id="IPR045851">
    <property type="entry name" value="AMP-bd_C_sf"/>
</dbReference>
<dbReference type="GO" id="GO:0004222">
    <property type="term" value="F:metalloendopeptidase activity"/>
    <property type="evidence" value="ECO:0007669"/>
    <property type="project" value="InterPro"/>
</dbReference>
<evidence type="ECO:0000256" key="7">
    <source>
        <dbReference type="ARBA" id="ARBA00022741"/>
    </source>
</evidence>
<dbReference type="Proteomes" id="UP000008142">
    <property type="component" value="Unassembled WGS sequence"/>
</dbReference>
<comment type="similarity">
    <text evidence="4">Belongs to the peptidase M16 family.</text>
</comment>
<keyword evidence="9" id="KW-0809">Transit peptide</keyword>
<dbReference type="FunFam" id="3.30.830.10:FF:000023">
    <property type="entry name" value="Mitochondrial processing peptidase alpha subunit"/>
    <property type="match status" value="1"/>
</dbReference>
<feature type="domain" description="Peptidase M16 C-terminal" evidence="17">
    <location>
        <begin position="1107"/>
        <end position="1227"/>
    </location>
</feature>
<reference evidence="20" key="1">
    <citation type="submission" date="2008-07" db="EMBL/GenBank/DDBJ databases">
        <title>Annotation of Ajellomyces capsulatus strain H88.</title>
        <authorList>
            <person name="Champion M."/>
            <person name="Cuomo C."/>
            <person name="Ma L.-J."/>
            <person name="Henn M.R."/>
            <person name="Sil A."/>
            <person name="Goldman B."/>
            <person name="Young S.K."/>
            <person name="Kodira C.D."/>
            <person name="Zeng Q."/>
            <person name="Koehrsen M."/>
            <person name="Alvarado L."/>
            <person name="Berlin A."/>
            <person name="Borenstein D."/>
            <person name="Chen Z."/>
            <person name="Engels R."/>
            <person name="Freedman E."/>
            <person name="Gellesch M."/>
            <person name="Goldberg J."/>
            <person name="Griggs A."/>
            <person name="Gujja S."/>
            <person name="Heiman D."/>
            <person name="Hepburn T."/>
            <person name="Howarth C."/>
            <person name="Jen D."/>
            <person name="Larson L."/>
            <person name="Lewis B."/>
            <person name="Mehta T."/>
            <person name="Park D."/>
            <person name="Pearson M."/>
            <person name="Roberts A."/>
            <person name="Saif S."/>
            <person name="Shea T."/>
            <person name="Shenoy N."/>
            <person name="Sisk P."/>
            <person name="Stolte C."/>
            <person name="Sykes S."/>
            <person name="Walk T."/>
            <person name="White J."/>
            <person name="Yandava C."/>
            <person name="Klein B."/>
            <person name="McEwen J.G."/>
            <person name="Puccia R."/>
            <person name="Goldman G.H."/>
            <person name="Felipe M.S."/>
            <person name="Nino-Vega G."/>
            <person name="San-Blas G."/>
            <person name="Taylor J."/>
            <person name="Mendoza L."/>
            <person name="Galagan J."/>
            <person name="Nusbaum C."/>
            <person name="Birren B."/>
        </authorList>
    </citation>
    <scope>NUCLEOTIDE SEQUENCE [LARGE SCALE GENOMIC DNA]</scope>
    <source>
        <strain evidence="20">H88</strain>
    </source>
</reference>
<sequence>MTSLDNPVTNGDATAVKRLWQPSFPENTRIHKFMSLVSQNYGRQLNSYHDLWEWSISEPSAFWEEIWYFTGVKAQKSYDKVLDKGTPLFPKPVFFEGSLLNFAENLLFPASNPGENSVAIIAATESTREHISWKDLRARVHRCALSLREAGVVKGDRVAGFVGNHANTVIAMLAATSIGALWSSVSTDTGVNAVLERLRQIEPVVLFVDNASPYNGKVHPTHAKVVELTASLDSLRYVVVFDAVQGYGFDVELVKLPNGRCMTFSDFLATLSANGSSATLQFEPLPPDHPVYILYSSGTTGAPKPIVHGALGTLIQHKKEHALHGDIGPGDRLFYFTTTTWMMWHWLVSALASGASIVVYDGSPFRPLDPEDGKGDMAMPRLIDELHITHFGTSAKYLSILEQSALNPTKHPHRPVQLRTLKAIFSTGSPLAPSTFDYAYSSIHPDIMLGSITGGTDIISLFGASCPILPVHSGEIQCRGLGMAVSIFDYAGRDISATDDAGDLVCTVPFPAQPVMFWPPGPIGEEKYRKSYFEHFGPSIWHHGDFVKLNSKTGGMEMLGRSDGVLKPAGVRFGSAEIYNVILKHFANEVEDSLCIGRRRNGIENDETVVLFVKLAARYKSASSSASASTSASVSSSISASTSASSSTVSIANNGCVKDLMATVNDNDALLMPPDLVSRIQATIRKELSARHVPTIIVACPEIPVTTNGKKVENAVKQILSEQTSIRSDTAWLPAAKEDIMRRLVTRAATPARYLKRAPHSLSRTFSSHIETQAKDPAELDQVTELSNGLRVATESLPGPFAGVGVYLDAGSRYENDSLRGVSHIIDRLAFKSTSKRTGDQMVESLERLGGNIQCASARECIMYQSTSFNSAVPTTLALLAETIRDPLITDEEVQQQLEVAEYEITDLWAKPEVILPELVNIAAYRNNTLGNPLLCPRERLSEINRGVVQSYRETFYKPERMVVAFAGVAHEDAVKLAERWFGDMKRDKPVVFGQGSETTLSEEELSSMPSLSPSSTTSTLSASPSSTASPPLPSSSTSSSKTNSVLSHIPFLKHLSTSSSRSASVSPLDPSLLHPSTLDLHRASHYTGGFLSLPAIPPPASPTQPRLSHIHIAFEGPPISSQDIYALATLQMLLGGGGSFSAGGPGKGMHSRLYTNVLNQHGWVESCMAFNHSYTDSGLFGISASCVPSRLTATVDVICRELHALTTGSRFTTLQPTEVNRAKNQLRSAILMNLESRMVELEDLGRQVQAHGRRVGVHEMSARIDALTADDLRRVAREVLGGHVRNKGNGTGMPTVVVQEGMVDGVPFQPVQKEQIQERIAMWQLGRR</sequence>
<evidence type="ECO:0000256" key="2">
    <source>
        <dbReference type="ARBA" id="ARBA00004305"/>
    </source>
</evidence>
<dbReference type="InterPro" id="IPR005914">
    <property type="entry name" value="Acac_CoA_synth"/>
</dbReference>
<dbReference type="SUPFAM" id="SSF63411">
    <property type="entry name" value="LuxS/MPP-like metallohydrolase"/>
    <property type="match status" value="2"/>
</dbReference>
<evidence type="ECO:0000259" key="15">
    <source>
        <dbReference type="Pfam" id="PF00501"/>
    </source>
</evidence>
<dbReference type="HOGENOM" id="CLU_005976_0_0_1"/>
<accession>F0ULN4</accession>
<dbReference type="EMBL" id="DS990640">
    <property type="protein sequence ID" value="EGC47982.1"/>
    <property type="molecule type" value="Genomic_DNA"/>
</dbReference>
<evidence type="ECO:0000256" key="3">
    <source>
        <dbReference type="ARBA" id="ARBA00006432"/>
    </source>
</evidence>
<dbReference type="STRING" id="544711.F0ULN4"/>
<dbReference type="Pfam" id="PF05193">
    <property type="entry name" value="Peptidase_M16_C"/>
    <property type="match status" value="2"/>
</dbReference>
<dbReference type="OMA" id="KLAERWF"/>
<dbReference type="OrthoDB" id="10253869at2759"/>
<comment type="function">
    <text evidence="1">Substrate recognition and binding subunit of the essential mitochondrial processing protease (MPP), which cleaves the mitochondrial sequence off newly imported precursors proteins.</text>
</comment>
<evidence type="ECO:0000256" key="4">
    <source>
        <dbReference type="ARBA" id="ARBA00007261"/>
    </source>
</evidence>
<dbReference type="InterPro" id="IPR042099">
    <property type="entry name" value="ANL_N_sf"/>
</dbReference>
<evidence type="ECO:0000256" key="8">
    <source>
        <dbReference type="ARBA" id="ARBA00022840"/>
    </source>
</evidence>
<dbReference type="GO" id="GO:0046872">
    <property type="term" value="F:metal ion binding"/>
    <property type="evidence" value="ECO:0007669"/>
    <property type="project" value="InterPro"/>
</dbReference>
<evidence type="ECO:0000256" key="1">
    <source>
        <dbReference type="ARBA" id="ARBA00002123"/>
    </source>
</evidence>
<dbReference type="GO" id="GO:0030729">
    <property type="term" value="F:acetoacetate-CoA ligase activity"/>
    <property type="evidence" value="ECO:0007669"/>
    <property type="project" value="InterPro"/>
</dbReference>
<organism evidence="20">
    <name type="scientific">Ajellomyces capsulatus (strain H88)</name>
    <name type="common">Darling's disease fungus</name>
    <name type="synonym">Histoplasma capsulatum</name>
    <dbReference type="NCBI Taxonomy" id="544711"/>
    <lineage>
        <taxon>Eukaryota</taxon>
        <taxon>Fungi</taxon>
        <taxon>Dikarya</taxon>
        <taxon>Ascomycota</taxon>
        <taxon>Pezizomycotina</taxon>
        <taxon>Eurotiomycetes</taxon>
        <taxon>Eurotiomycetidae</taxon>
        <taxon>Onygenales</taxon>
        <taxon>Ajellomycetaceae</taxon>
        <taxon>Histoplasma</taxon>
    </lineage>
</organism>
<dbReference type="NCBIfam" id="TIGR01217">
    <property type="entry name" value="ac_ac_CoA_syn"/>
    <property type="match status" value="1"/>
</dbReference>
<dbReference type="VEuPathDB" id="FungiDB:I7I53_02787"/>
<feature type="compositionally biased region" description="Low complexity" evidence="14">
    <location>
        <begin position="1007"/>
        <end position="1042"/>
    </location>
</feature>
<dbReference type="InterPro" id="IPR001431">
    <property type="entry name" value="Pept_M16_Zn_BS"/>
</dbReference>
<keyword evidence="7" id="KW-0547">Nucleotide-binding</keyword>
<dbReference type="Gene3D" id="3.30.830.10">
    <property type="entry name" value="Metalloenzyme, LuxS/M16 peptidase-like"/>
    <property type="match status" value="2"/>
</dbReference>
<dbReference type="Gene3D" id="3.30.300.30">
    <property type="match status" value="1"/>
</dbReference>
<feature type="domain" description="Peptidase M16 N-terminal" evidence="16">
    <location>
        <begin position="791"/>
        <end position="938"/>
    </location>
</feature>
<dbReference type="InterPro" id="IPR000873">
    <property type="entry name" value="AMP-dep_synth/lig_dom"/>
</dbReference>
<evidence type="ECO:0000256" key="6">
    <source>
        <dbReference type="ARBA" id="ARBA00022598"/>
    </source>
</evidence>
<evidence type="ECO:0000256" key="11">
    <source>
        <dbReference type="ARBA" id="ARBA00030006"/>
    </source>
</evidence>
<dbReference type="PANTHER" id="PTHR42921:SF1">
    <property type="entry name" value="ACETOACETYL-COA SYNTHETASE"/>
    <property type="match status" value="1"/>
</dbReference>
<evidence type="ECO:0000259" key="16">
    <source>
        <dbReference type="Pfam" id="PF00675"/>
    </source>
</evidence>
<evidence type="ECO:0000259" key="17">
    <source>
        <dbReference type="Pfam" id="PF05193"/>
    </source>
</evidence>
<evidence type="ECO:0000256" key="12">
    <source>
        <dbReference type="ARBA" id="ARBA00032315"/>
    </source>
</evidence>
<dbReference type="PROSITE" id="PS00143">
    <property type="entry name" value="INSULINASE"/>
    <property type="match status" value="1"/>
</dbReference>
<evidence type="ECO:0000256" key="5">
    <source>
        <dbReference type="ARBA" id="ARBA00016741"/>
    </source>
</evidence>
<dbReference type="Gene3D" id="3.40.50.12780">
    <property type="entry name" value="N-terminal domain of ligase-like"/>
    <property type="match status" value="1"/>
</dbReference>
<feature type="region of interest" description="Disordered" evidence="14">
    <location>
        <begin position="993"/>
        <end position="1042"/>
    </location>
</feature>
<proteinExistence type="inferred from homology"/>
<dbReference type="InterPro" id="IPR011765">
    <property type="entry name" value="Pept_M16_N"/>
</dbReference>
<feature type="domain" description="AMP-dependent synthetase/ligase" evidence="15">
    <location>
        <begin position="117"/>
        <end position="436"/>
    </location>
</feature>
<feature type="domain" description="Acetyl-coenzyme A synthetase N-terminal" evidence="18">
    <location>
        <begin position="48"/>
        <end position="105"/>
    </location>
</feature>
<dbReference type="Pfam" id="PF16177">
    <property type="entry name" value="ACAS_N"/>
    <property type="match status" value="1"/>
</dbReference>
<evidence type="ECO:0000256" key="14">
    <source>
        <dbReference type="SAM" id="MobiDB-lite"/>
    </source>
</evidence>
<dbReference type="InterPro" id="IPR032387">
    <property type="entry name" value="ACAS_N"/>
</dbReference>
<feature type="domain" description="Peptidase M16 C-terminal" evidence="17">
    <location>
        <begin position="944"/>
        <end position="996"/>
    </location>
</feature>
<evidence type="ECO:0000256" key="13">
    <source>
        <dbReference type="ARBA" id="ARBA00083075"/>
    </source>
</evidence>
<dbReference type="PROSITE" id="PS00455">
    <property type="entry name" value="AMP_BINDING"/>
    <property type="match status" value="1"/>
</dbReference>
<dbReference type="GO" id="GO:0005524">
    <property type="term" value="F:ATP binding"/>
    <property type="evidence" value="ECO:0007669"/>
    <property type="project" value="UniProtKB-KW"/>
</dbReference>
<dbReference type="GO" id="GO:0005759">
    <property type="term" value="C:mitochondrial matrix"/>
    <property type="evidence" value="ECO:0007669"/>
    <property type="project" value="UniProtKB-SubCell"/>
</dbReference>
<dbReference type="VEuPathDB" id="FungiDB:I7I53_01598"/>
<dbReference type="GO" id="GO:0006508">
    <property type="term" value="P:proteolysis"/>
    <property type="evidence" value="ECO:0007669"/>
    <property type="project" value="InterPro"/>
</dbReference>
<dbReference type="Pfam" id="PF00501">
    <property type="entry name" value="AMP-binding"/>
    <property type="match status" value="1"/>
</dbReference>
<comment type="similarity">
    <text evidence="3">Belongs to the ATP-dependent AMP-binding enzyme family.</text>
</comment>
<dbReference type="FunFam" id="3.30.830.10:FF:000032">
    <property type="entry name" value="Mitochondrial processing peptidase, alpha subunit"/>
    <property type="match status" value="1"/>
</dbReference>
<comment type="subcellular location">
    <subcellularLocation>
        <location evidence="2">Mitochondrion matrix</location>
    </subcellularLocation>
</comment>
<dbReference type="PANTHER" id="PTHR42921">
    <property type="entry name" value="ACETOACETYL-COA SYNTHETASE"/>
    <property type="match status" value="1"/>
</dbReference>
<name>F0ULN4_AJEC8</name>
<dbReference type="InterPro" id="IPR011249">
    <property type="entry name" value="Metalloenz_LuxS/M16"/>
</dbReference>
<protein>
    <recommendedName>
        <fullName evidence="5">Mitochondrial-processing peptidase subunit alpha</fullName>
    </recommendedName>
    <alternativeName>
        <fullName evidence="11">Alpha-MPP</fullName>
    </alternativeName>
    <alternativeName>
        <fullName evidence="12">Inactive zinc metalloprotease alpha</fullName>
    </alternativeName>
    <alternativeName>
        <fullName evidence="13">Matrix processing peptidase</fullName>
    </alternativeName>
</protein>
<evidence type="ECO:0000256" key="10">
    <source>
        <dbReference type="ARBA" id="ARBA00023128"/>
    </source>
</evidence>
<dbReference type="SUPFAM" id="SSF56801">
    <property type="entry name" value="Acetyl-CoA synthetase-like"/>
    <property type="match status" value="1"/>
</dbReference>
<keyword evidence="10" id="KW-0496">Mitochondrion</keyword>
<evidence type="ECO:0000256" key="9">
    <source>
        <dbReference type="ARBA" id="ARBA00022946"/>
    </source>
</evidence>
<dbReference type="InterPro" id="IPR007863">
    <property type="entry name" value="Peptidase_M16_C"/>
</dbReference>
<keyword evidence="6" id="KW-0436">Ligase</keyword>
<dbReference type="GO" id="GO:0006629">
    <property type="term" value="P:lipid metabolic process"/>
    <property type="evidence" value="ECO:0007669"/>
    <property type="project" value="InterPro"/>
</dbReference>